<dbReference type="Pfam" id="PF00266">
    <property type="entry name" value="Aminotran_5"/>
    <property type="match status" value="1"/>
</dbReference>
<evidence type="ECO:0000256" key="2">
    <source>
        <dbReference type="ARBA" id="ARBA00004514"/>
    </source>
</evidence>
<evidence type="ECO:0000256" key="3">
    <source>
        <dbReference type="ARBA" id="ARBA00011738"/>
    </source>
</evidence>
<evidence type="ECO:0000259" key="9">
    <source>
        <dbReference type="Pfam" id="PF00266"/>
    </source>
</evidence>
<comment type="function">
    <text evidence="6">Catalyzes the decomposition of L-selenocysteine to L-alanine and elemental selenium.</text>
</comment>
<comment type="subunit">
    <text evidence="3">Homodimer.</text>
</comment>
<dbReference type="EMBL" id="UYRX01001004">
    <property type="protein sequence ID" value="VDK87650.1"/>
    <property type="molecule type" value="Genomic_DNA"/>
</dbReference>
<evidence type="ECO:0000256" key="5">
    <source>
        <dbReference type="ARBA" id="ARBA00022679"/>
    </source>
</evidence>
<gene>
    <name evidence="10" type="ORF">NLS_LOCUS8264</name>
</gene>
<dbReference type="AlphaFoldDB" id="A0A3P6U8B0"/>
<dbReference type="Gene3D" id="3.40.640.10">
    <property type="entry name" value="Type I PLP-dependent aspartate aminotransferase-like (Major domain)"/>
    <property type="match status" value="1"/>
</dbReference>
<evidence type="ECO:0000256" key="8">
    <source>
        <dbReference type="ARBA" id="ARBA00040554"/>
    </source>
</evidence>
<feature type="domain" description="Aminotransferase class V" evidence="9">
    <location>
        <begin position="3"/>
        <end position="208"/>
    </location>
</feature>
<protein>
    <recommendedName>
        <fullName evidence="8">Selenocysteine lyase</fullName>
        <ecNumber evidence="7">4.4.1.16</ecNumber>
    </recommendedName>
</protein>
<dbReference type="InterPro" id="IPR015422">
    <property type="entry name" value="PyrdxlP-dep_Trfase_small"/>
</dbReference>
<proteinExistence type="predicted"/>
<reference evidence="10 11" key="1">
    <citation type="submission" date="2018-08" db="EMBL/GenBank/DDBJ databases">
        <authorList>
            <person name="Laetsch R D."/>
            <person name="Stevens L."/>
            <person name="Kumar S."/>
            <person name="Blaxter L. M."/>
        </authorList>
    </citation>
    <scope>NUCLEOTIDE SEQUENCE [LARGE SCALE GENOMIC DNA]</scope>
</reference>
<dbReference type="OMA" id="QATTPLX"/>
<dbReference type="PANTHER" id="PTHR11601">
    <property type="entry name" value="CYSTEINE DESULFURYLASE FAMILY MEMBER"/>
    <property type="match status" value="1"/>
</dbReference>
<dbReference type="Proteomes" id="UP000277928">
    <property type="component" value="Unassembled WGS sequence"/>
</dbReference>
<evidence type="ECO:0000313" key="10">
    <source>
        <dbReference type="EMBL" id="VDK87650.1"/>
    </source>
</evidence>
<dbReference type="Gene3D" id="3.90.1150.10">
    <property type="entry name" value="Aspartate Aminotransferase, domain 1"/>
    <property type="match status" value="1"/>
</dbReference>
<dbReference type="InterPro" id="IPR015424">
    <property type="entry name" value="PyrdxlP-dep_Trfase"/>
</dbReference>
<organism evidence="10 11">
    <name type="scientific">Litomosoides sigmodontis</name>
    <name type="common">Filarial nematode worm</name>
    <dbReference type="NCBI Taxonomy" id="42156"/>
    <lineage>
        <taxon>Eukaryota</taxon>
        <taxon>Metazoa</taxon>
        <taxon>Ecdysozoa</taxon>
        <taxon>Nematoda</taxon>
        <taxon>Chromadorea</taxon>
        <taxon>Rhabditida</taxon>
        <taxon>Spirurina</taxon>
        <taxon>Spiruromorpha</taxon>
        <taxon>Filarioidea</taxon>
        <taxon>Onchocercidae</taxon>
        <taxon>Litomosoides</taxon>
    </lineage>
</organism>
<accession>A0A3P6U8B0</accession>
<evidence type="ECO:0000256" key="1">
    <source>
        <dbReference type="ARBA" id="ARBA00001933"/>
    </source>
</evidence>
<evidence type="ECO:0000256" key="6">
    <source>
        <dbReference type="ARBA" id="ARBA00037407"/>
    </source>
</evidence>
<dbReference type="SUPFAM" id="SSF53383">
    <property type="entry name" value="PLP-dependent transferases"/>
    <property type="match status" value="1"/>
</dbReference>
<evidence type="ECO:0000313" key="11">
    <source>
        <dbReference type="Proteomes" id="UP000277928"/>
    </source>
</evidence>
<name>A0A3P6U8B0_LITSI</name>
<dbReference type="GO" id="GO:0005829">
    <property type="term" value="C:cytosol"/>
    <property type="evidence" value="ECO:0007669"/>
    <property type="project" value="UniProtKB-SubCell"/>
</dbReference>
<dbReference type="PANTHER" id="PTHR11601:SF62">
    <property type="entry name" value="SELENOCYSTEINE LYASE"/>
    <property type="match status" value="1"/>
</dbReference>
<dbReference type="OrthoDB" id="10250117at2759"/>
<sequence length="238" mass="26130">MQVVNEISKARVFVHSDASQAIGKIDVNMNALNVDFVTVTGHKFYGPRIGALVVRDESKVPLKAMFLGGNQERGKRAGTENTPMIAGLGKAAQVALSGLQEYSDHMQKIRDYFEEKLKEALNDEVVINFEISERLPNTSSVTFVKYPGDAFELLSKCKSFIASNGAACHAATQQCSQVLTACGIREQFALRTVRFSFGRDSTHDEVDRAVSELKAIIFMGKYGSSLLNVINRGPISDF</sequence>
<dbReference type="InterPro" id="IPR015421">
    <property type="entry name" value="PyrdxlP-dep_Trfase_major"/>
</dbReference>
<comment type="cofactor">
    <cofactor evidence="1">
        <name>pyridoxal 5'-phosphate</name>
        <dbReference type="ChEBI" id="CHEBI:597326"/>
    </cofactor>
</comment>
<dbReference type="InterPro" id="IPR000192">
    <property type="entry name" value="Aminotrans_V_dom"/>
</dbReference>
<keyword evidence="4" id="KW-0963">Cytoplasm</keyword>
<dbReference type="EC" id="4.4.1.16" evidence="7"/>
<dbReference type="GO" id="GO:0009000">
    <property type="term" value="F:selenocysteine lyase activity"/>
    <property type="evidence" value="ECO:0007669"/>
    <property type="project" value="UniProtKB-EC"/>
</dbReference>
<keyword evidence="11" id="KW-1185">Reference proteome</keyword>
<evidence type="ECO:0000256" key="4">
    <source>
        <dbReference type="ARBA" id="ARBA00022490"/>
    </source>
</evidence>
<dbReference type="STRING" id="42156.A0A3P6U8B0"/>
<dbReference type="GO" id="GO:0016740">
    <property type="term" value="F:transferase activity"/>
    <property type="evidence" value="ECO:0007669"/>
    <property type="project" value="UniProtKB-KW"/>
</dbReference>
<keyword evidence="5" id="KW-0808">Transferase</keyword>
<comment type="subcellular location">
    <subcellularLocation>
        <location evidence="2">Cytoplasm</location>
        <location evidence="2">Cytosol</location>
    </subcellularLocation>
</comment>
<evidence type="ECO:0000256" key="7">
    <source>
        <dbReference type="ARBA" id="ARBA00039054"/>
    </source>
</evidence>